<proteinExistence type="predicted"/>
<reference evidence="3 4" key="1">
    <citation type="submission" date="2018-08" db="EMBL/GenBank/DDBJ databases">
        <title>A genome reference for cultivated species of the human gut microbiota.</title>
        <authorList>
            <person name="Zou Y."/>
            <person name="Xue W."/>
            <person name="Luo G."/>
        </authorList>
    </citation>
    <scope>NUCLEOTIDE SEQUENCE [LARGE SCALE GENOMIC DNA]</scope>
    <source>
        <strain evidence="2 4">AF39-4</strain>
        <strain evidence="1 3">AM22-9LB</strain>
    </source>
</reference>
<dbReference type="Proteomes" id="UP000284220">
    <property type="component" value="Unassembled WGS sequence"/>
</dbReference>
<dbReference type="EMBL" id="QROE01000003">
    <property type="protein sequence ID" value="RHK95692.1"/>
    <property type="molecule type" value="Genomic_DNA"/>
</dbReference>
<accession>A0A415HPY8</accession>
<gene>
    <name evidence="2" type="ORF">DW040_07630</name>
    <name evidence="1" type="ORF">DW272_07495</name>
</gene>
<protein>
    <submittedName>
        <fullName evidence="2">Uncharacterized protein</fullName>
    </submittedName>
</protein>
<dbReference type="EMBL" id="QRHZ01000003">
    <property type="protein sequence ID" value="RHG17864.1"/>
    <property type="molecule type" value="Genomic_DNA"/>
</dbReference>
<sequence length="110" mass="13169">MENRINILFIKEDINIAIDIQQPDLSNLIHKIIGEHLSVSRENIKISTENENFDKEEFLDLLIEVHGEFCDEIDKFYENINKEIITYYKDEELSKHIIEKIKEIYTEEIN</sequence>
<name>A0A415HPY8_9FIRM</name>
<dbReference type="AlphaFoldDB" id="A0A415HPY8"/>
<evidence type="ECO:0000313" key="3">
    <source>
        <dbReference type="Proteomes" id="UP000284220"/>
    </source>
</evidence>
<evidence type="ECO:0000313" key="4">
    <source>
        <dbReference type="Proteomes" id="UP000284267"/>
    </source>
</evidence>
<organism evidence="2 4">
    <name type="scientific">Blautia obeum</name>
    <dbReference type="NCBI Taxonomy" id="40520"/>
    <lineage>
        <taxon>Bacteria</taxon>
        <taxon>Bacillati</taxon>
        <taxon>Bacillota</taxon>
        <taxon>Clostridia</taxon>
        <taxon>Lachnospirales</taxon>
        <taxon>Lachnospiraceae</taxon>
        <taxon>Blautia</taxon>
    </lineage>
</organism>
<evidence type="ECO:0000313" key="1">
    <source>
        <dbReference type="EMBL" id="RHG17864.1"/>
    </source>
</evidence>
<dbReference type="RefSeq" id="WP_117638813.1">
    <property type="nucleotide sequence ID" value="NZ_CABJDZ010000003.1"/>
</dbReference>
<comment type="caution">
    <text evidence="2">The sequence shown here is derived from an EMBL/GenBank/DDBJ whole genome shotgun (WGS) entry which is preliminary data.</text>
</comment>
<evidence type="ECO:0000313" key="2">
    <source>
        <dbReference type="EMBL" id="RHK95692.1"/>
    </source>
</evidence>
<dbReference type="Proteomes" id="UP000284267">
    <property type="component" value="Unassembled WGS sequence"/>
</dbReference>